<proteinExistence type="predicted"/>
<feature type="domain" description="Glycosyl hydrolase 94 catalytic" evidence="4">
    <location>
        <begin position="338"/>
        <end position="529"/>
    </location>
</feature>
<dbReference type="InterPro" id="IPR037018">
    <property type="entry name" value="GH65_N"/>
</dbReference>
<evidence type="ECO:0008006" key="7">
    <source>
        <dbReference type="Google" id="ProtNLM"/>
    </source>
</evidence>
<dbReference type="Gene3D" id="2.70.98.40">
    <property type="entry name" value="Glycoside hydrolase, family 65, N-terminal domain"/>
    <property type="match status" value="1"/>
</dbReference>
<sequence>MTTKKTLQLKSNDGYYFPLFNLNGLRSSITPFFGGDLKLDQHHYALEPTTEVDLYSNIFSRNVIFKINDQQYFLNGQSSIQQNDELIYETDLLYQRVTRTNSLIKLDTTSYIPVDADIELHEIRVTNQSDAPFQLDITTAIPIYGRSADNLRDHRHVTSLLNQTEVVDHGIFVQPTLSFDERGHQINDTVYSVFAESNDLKIKGYITVLDDFINGGSLHFPKGLDALSPVGTKINGYEAIGAIAFHEVTVLPFQSITLYVSIGIHQSKKSAFKDHKKYLSHETFSKGLELTSKFFLNYIKGLSFNFHDLDTNKQLSWVVLQPMLRRYFGNSFLPHHDYGHGGRGWRDLWQDLLSLIMMNDDSVIDLLYDNFQGVRIDGSNATIIGDQPGEFKADRNLITRVWSDHGAWPLLTTKMYLDETGNIDFLLKKQAYFMDQFTHYTKKTRAKTTQNLQLTAKQEIYQGTILEHLLLQNLVGHHNIGKHGFVRLEDADWNDGLDMAHQHGETIAFTHMYANNLREIAKLIKKLNVNEIEVFKEMNSLLTLTPDLNDYFDRVAQFSGDVVKISSEALVKILFELAENRINKLHQDAFDQDRFQSYFDNEGINPDTQETIALTGQTMALLSKTATNQQASLVASTVRNMLFDQSLGGYKLNTNYQKLLTNMGRAYGFAYGHKENGAVFAHMAVMYAYGLYQYDLVSYGHEAIVSLLKRAQNPKSKVLHGIPEYFNDRGIGMYPYLTGSASWLLKLLRTEIFGIQFDLGVLTLKPKLKTEDFINGQASITTYLFNKLRKVTYHNPKNLDFGFYKISKILIKGNEIDNHIKNIDDDIEVYLDEIL</sequence>
<dbReference type="InterPro" id="IPR008928">
    <property type="entry name" value="6-hairpin_glycosidase_sf"/>
</dbReference>
<dbReference type="GO" id="GO:0030246">
    <property type="term" value="F:carbohydrate binding"/>
    <property type="evidence" value="ECO:0007669"/>
    <property type="project" value="InterPro"/>
</dbReference>
<dbReference type="GO" id="GO:0016757">
    <property type="term" value="F:glycosyltransferase activity"/>
    <property type="evidence" value="ECO:0007669"/>
    <property type="project" value="UniProtKB-KW"/>
</dbReference>
<dbReference type="AlphaFoldDB" id="A0AAW6UB19"/>
<evidence type="ECO:0000256" key="2">
    <source>
        <dbReference type="ARBA" id="ARBA00022679"/>
    </source>
</evidence>
<accession>A0AAW6UB19</accession>
<protein>
    <recommendedName>
        <fullName evidence="7">Cellobiose phosphorylase</fullName>
    </recommendedName>
</protein>
<organism evidence="5 6">
    <name type="scientific">Peloplasma aerotolerans</name>
    <dbReference type="NCBI Taxonomy" id="3044389"/>
    <lineage>
        <taxon>Bacteria</taxon>
        <taxon>Bacillati</taxon>
        <taxon>Mycoplasmatota</taxon>
        <taxon>Mollicutes</taxon>
        <taxon>Acholeplasmatales</taxon>
        <taxon>Acholeplasmataceae</taxon>
        <taxon>Peloplasma</taxon>
    </lineage>
</organism>
<dbReference type="Pfam" id="PF17167">
    <property type="entry name" value="Glyco_hydro_94"/>
    <property type="match status" value="2"/>
</dbReference>
<dbReference type="Proteomes" id="UP001431532">
    <property type="component" value="Unassembled WGS sequence"/>
</dbReference>
<name>A0AAW6UB19_9MOLU</name>
<evidence type="ECO:0000259" key="3">
    <source>
        <dbReference type="Pfam" id="PF06165"/>
    </source>
</evidence>
<feature type="domain" description="Glycosyl hydrolase 94 supersandwich" evidence="3">
    <location>
        <begin position="84"/>
        <end position="279"/>
    </location>
</feature>
<comment type="caution">
    <text evidence="5">The sequence shown here is derived from an EMBL/GenBank/DDBJ whole genome shotgun (WGS) entry which is preliminary data.</text>
</comment>
<keyword evidence="2" id="KW-0808">Transferase</keyword>
<dbReference type="InterPro" id="IPR052047">
    <property type="entry name" value="GH94_Enzymes"/>
</dbReference>
<dbReference type="PANTHER" id="PTHR37469:SF2">
    <property type="entry name" value="CELLOBIONIC ACID PHOSPHORYLASE"/>
    <property type="match status" value="1"/>
</dbReference>
<keyword evidence="1" id="KW-0328">Glycosyltransferase</keyword>
<dbReference type="RefSeq" id="WP_282839584.1">
    <property type="nucleotide sequence ID" value="NZ_JASCXW010000019.1"/>
</dbReference>
<dbReference type="SUPFAM" id="SSF74650">
    <property type="entry name" value="Galactose mutarotase-like"/>
    <property type="match status" value="1"/>
</dbReference>
<evidence type="ECO:0000313" key="6">
    <source>
        <dbReference type="Proteomes" id="UP001431532"/>
    </source>
</evidence>
<evidence type="ECO:0000313" key="5">
    <source>
        <dbReference type="EMBL" id="MDI6453154.1"/>
    </source>
</evidence>
<evidence type="ECO:0000259" key="4">
    <source>
        <dbReference type="Pfam" id="PF17167"/>
    </source>
</evidence>
<feature type="domain" description="Glycosyl hydrolase 94 catalytic" evidence="4">
    <location>
        <begin position="575"/>
        <end position="685"/>
    </location>
</feature>
<dbReference type="Gene3D" id="1.50.10.10">
    <property type="match status" value="1"/>
</dbReference>
<gene>
    <name evidence="5" type="ORF">QJ521_06235</name>
</gene>
<dbReference type="EMBL" id="JASCXW010000019">
    <property type="protein sequence ID" value="MDI6453154.1"/>
    <property type="molecule type" value="Genomic_DNA"/>
</dbReference>
<dbReference type="InterPro" id="IPR033432">
    <property type="entry name" value="GH94_catalytic"/>
</dbReference>
<dbReference type="InterPro" id="IPR012341">
    <property type="entry name" value="6hp_glycosidase-like_sf"/>
</dbReference>
<dbReference type="Pfam" id="PF06165">
    <property type="entry name" value="GH94_b-supersand"/>
    <property type="match status" value="1"/>
</dbReference>
<dbReference type="PANTHER" id="PTHR37469">
    <property type="entry name" value="CELLOBIONIC ACID PHOSPHORYLASE-RELATED"/>
    <property type="match status" value="1"/>
</dbReference>
<dbReference type="InterPro" id="IPR011013">
    <property type="entry name" value="Gal_mutarotase_sf_dom"/>
</dbReference>
<reference evidence="5" key="1">
    <citation type="submission" date="2023-05" db="EMBL/GenBank/DDBJ databases">
        <title>Mariniplasma microaerophilum sp. nov., a novel anaerobic mollicute isolated from terrestrial mud volcano, Taman Peninsula, Russia.</title>
        <authorList>
            <person name="Khomyakova M.A."/>
            <person name="Merkel A.Y."/>
            <person name="Slobodkin A.I."/>
        </authorList>
    </citation>
    <scope>NUCLEOTIDE SEQUENCE</scope>
    <source>
        <strain evidence="5">M4Ah</strain>
    </source>
</reference>
<dbReference type="SUPFAM" id="SSF48208">
    <property type="entry name" value="Six-hairpin glycosidases"/>
    <property type="match status" value="1"/>
</dbReference>
<evidence type="ECO:0000256" key="1">
    <source>
        <dbReference type="ARBA" id="ARBA00022676"/>
    </source>
</evidence>
<keyword evidence="6" id="KW-1185">Reference proteome</keyword>
<dbReference type="GO" id="GO:0005975">
    <property type="term" value="P:carbohydrate metabolic process"/>
    <property type="evidence" value="ECO:0007669"/>
    <property type="project" value="InterPro"/>
</dbReference>
<dbReference type="InterPro" id="IPR010383">
    <property type="entry name" value="Glyco_hydrolase_94_b-supersand"/>
</dbReference>